<dbReference type="PANTHER" id="PTHR32502">
    <property type="entry name" value="N-ACETYLGALACTOSAMINE PERMEASE II COMPONENT-RELATED"/>
    <property type="match status" value="1"/>
</dbReference>
<gene>
    <name evidence="2" type="ORF">DWY25_06955</name>
</gene>
<dbReference type="Pfam" id="PF03613">
    <property type="entry name" value="EIID-AGA"/>
    <property type="match status" value="1"/>
</dbReference>
<dbReference type="PROSITE" id="PS51108">
    <property type="entry name" value="PTS_EIID"/>
    <property type="match status" value="1"/>
</dbReference>
<dbReference type="GO" id="GO:0005886">
    <property type="term" value="C:plasma membrane"/>
    <property type="evidence" value="ECO:0007669"/>
    <property type="project" value="TreeGrafter"/>
</dbReference>
<feature type="transmembrane region" description="Helical" evidence="1">
    <location>
        <begin position="193"/>
        <end position="215"/>
    </location>
</feature>
<keyword evidence="3" id="KW-1185">Reference proteome</keyword>
<keyword evidence="1" id="KW-1133">Transmembrane helix</keyword>
<dbReference type="PANTHER" id="PTHR32502:SF23">
    <property type="entry name" value="TRANSPORT PROTEIN, PTS SYSTEM"/>
    <property type="match status" value="1"/>
</dbReference>
<dbReference type="InterPro" id="IPR004704">
    <property type="entry name" value="PTS_IID_man"/>
</dbReference>
<protein>
    <submittedName>
        <fullName evidence="2">PTS system mannose/fructose/sorbose family transporter subunit IID</fullName>
    </submittedName>
</protein>
<name>A0A412G309_9FIRM</name>
<feature type="transmembrane region" description="Helical" evidence="1">
    <location>
        <begin position="131"/>
        <end position="152"/>
    </location>
</feature>
<reference evidence="2 3" key="1">
    <citation type="submission" date="2018-08" db="EMBL/GenBank/DDBJ databases">
        <title>A genome reference for cultivated species of the human gut microbiota.</title>
        <authorList>
            <person name="Zou Y."/>
            <person name="Xue W."/>
            <person name="Luo G."/>
        </authorList>
    </citation>
    <scope>NUCLEOTIDE SEQUENCE [LARGE SCALE GENOMIC DNA]</scope>
    <source>
        <strain evidence="2 3">AF24-29</strain>
    </source>
</reference>
<sequence length="274" mass="30319">MIKERLNLSDEDVKMCKQIGFRTLSLCSIMEMEKMQALAYVRVMIPVINRYYHTQEERIEGYKRRHWELFNTTPTVAGFITGLSAAMEKQASEDSTMDKKSINAVKASLMGPFAGIGDSIFWGSWRIVATGIGLSLALQGNVLGPILMLVIFNIPAHICRYYGPFLGFGLGSKFLSQVSESGLMQFLTKCATIVGLMTVGAMTSSMVSLNIAYVFTMNEVEMSVQSLIDSIMPSALPLALVFVCFYFLKKDVKPITIILGIIAFSILGRFIGLV</sequence>
<comment type="caution">
    <text evidence="2">The sequence shown here is derived from an EMBL/GenBank/DDBJ whole genome shotgun (WGS) entry which is preliminary data.</text>
</comment>
<feature type="transmembrane region" description="Helical" evidence="1">
    <location>
        <begin position="255"/>
        <end position="272"/>
    </location>
</feature>
<accession>A0A412G309</accession>
<proteinExistence type="predicted"/>
<organism evidence="2 3">
    <name type="scientific">Holdemania filiformis</name>
    <dbReference type="NCBI Taxonomy" id="61171"/>
    <lineage>
        <taxon>Bacteria</taxon>
        <taxon>Bacillati</taxon>
        <taxon>Bacillota</taxon>
        <taxon>Erysipelotrichia</taxon>
        <taxon>Erysipelotrichales</taxon>
        <taxon>Erysipelotrichaceae</taxon>
        <taxon>Holdemania</taxon>
    </lineage>
</organism>
<dbReference type="InterPro" id="IPR050303">
    <property type="entry name" value="GatZ_KbaZ_carbometab"/>
</dbReference>
<dbReference type="GeneID" id="83015142"/>
<dbReference type="RefSeq" id="WP_117894629.1">
    <property type="nucleotide sequence ID" value="NZ_CABJCV010000007.1"/>
</dbReference>
<feature type="transmembrane region" description="Helical" evidence="1">
    <location>
        <begin position="227"/>
        <end position="248"/>
    </location>
</feature>
<keyword evidence="1" id="KW-0472">Membrane</keyword>
<dbReference type="EMBL" id="QRUP01000007">
    <property type="protein sequence ID" value="RGR74821.1"/>
    <property type="molecule type" value="Genomic_DNA"/>
</dbReference>
<dbReference type="Proteomes" id="UP000284178">
    <property type="component" value="Unassembled WGS sequence"/>
</dbReference>
<dbReference type="GO" id="GO:0009401">
    <property type="term" value="P:phosphoenolpyruvate-dependent sugar phosphotransferase system"/>
    <property type="evidence" value="ECO:0007669"/>
    <property type="project" value="InterPro"/>
</dbReference>
<evidence type="ECO:0000313" key="2">
    <source>
        <dbReference type="EMBL" id="RGR74821.1"/>
    </source>
</evidence>
<dbReference type="AlphaFoldDB" id="A0A412G309"/>
<evidence type="ECO:0000256" key="1">
    <source>
        <dbReference type="SAM" id="Phobius"/>
    </source>
</evidence>
<keyword evidence="1" id="KW-0812">Transmembrane</keyword>
<evidence type="ECO:0000313" key="3">
    <source>
        <dbReference type="Proteomes" id="UP000284178"/>
    </source>
</evidence>